<dbReference type="AlphaFoldDB" id="T0QZ89"/>
<dbReference type="SUPFAM" id="SSF48403">
    <property type="entry name" value="Ankyrin repeat"/>
    <property type="match status" value="1"/>
</dbReference>
<gene>
    <name evidence="5" type="ORF">SDRG_17044</name>
</gene>
<feature type="repeat" description="ANK" evidence="3">
    <location>
        <begin position="72"/>
        <end position="104"/>
    </location>
</feature>
<proteinExistence type="predicted"/>
<evidence type="ECO:0000313" key="6">
    <source>
        <dbReference type="Proteomes" id="UP000030762"/>
    </source>
</evidence>
<keyword evidence="1" id="KW-0677">Repeat</keyword>
<evidence type="ECO:0000313" key="5">
    <source>
        <dbReference type="EMBL" id="EQC25068.1"/>
    </source>
</evidence>
<dbReference type="RefSeq" id="XP_008621498.1">
    <property type="nucleotide sequence ID" value="XM_008623276.1"/>
</dbReference>
<dbReference type="GeneID" id="19957771"/>
<dbReference type="InterPro" id="IPR002110">
    <property type="entry name" value="Ankyrin_rpt"/>
</dbReference>
<feature type="repeat" description="ANK" evidence="3">
    <location>
        <begin position="39"/>
        <end position="71"/>
    </location>
</feature>
<feature type="compositionally biased region" description="Basic and acidic residues" evidence="4">
    <location>
        <begin position="267"/>
        <end position="276"/>
    </location>
</feature>
<dbReference type="Gene3D" id="1.25.40.20">
    <property type="entry name" value="Ankyrin repeat-containing domain"/>
    <property type="match status" value="1"/>
</dbReference>
<feature type="compositionally biased region" description="Acidic residues" evidence="4">
    <location>
        <begin position="178"/>
        <end position="192"/>
    </location>
</feature>
<dbReference type="EMBL" id="JH767316">
    <property type="protein sequence ID" value="EQC25068.1"/>
    <property type="molecule type" value="Genomic_DNA"/>
</dbReference>
<evidence type="ECO:0000256" key="1">
    <source>
        <dbReference type="ARBA" id="ARBA00022737"/>
    </source>
</evidence>
<keyword evidence="6" id="KW-1185">Reference proteome</keyword>
<evidence type="ECO:0000256" key="3">
    <source>
        <dbReference type="PROSITE-ProRule" id="PRU00023"/>
    </source>
</evidence>
<name>T0QZ89_SAPDV</name>
<dbReference type="PROSITE" id="PS50088">
    <property type="entry name" value="ANK_REPEAT"/>
    <property type="match status" value="3"/>
</dbReference>
<feature type="region of interest" description="Disordered" evidence="4">
    <location>
        <begin position="173"/>
        <end position="233"/>
    </location>
</feature>
<dbReference type="OrthoDB" id="194358at2759"/>
<protein>
    <submittedName>
        <fullName evidence="5">Uncharacterized protein</fullName>
    </submittedName>
</protein>
<dbReference type="PANTHER" id="PTHR24201">
    <property type="entry name" value="ANK_REP_REGION DOMAIN-CONTAINING PROTEIN"/>
    <property type="match status" value="1"/>
</dbReference>
<dbReference type="SMART" id="SM00248">
    <property type="entry name" value="ANK"/>
    <property type="match status" value="4"/>
</dbReference>
<dbReference type="eggNOG" id="KOG0192">
    <property type="taxonomic scope" value="Eukaryota"/>
</dbReference>
<feature type="repeat" description="ANK" evidence="3">
    <location>
        <begin position="6"/>
        <end position="38"/>
    </location>
</feature>
<dbReference type="InterPro" id="IPR036770">
    <property type="entry name" value="Ankyrin_rpt-contain_sf"/>
</dbReference>
<sequence length="315" mass="34182">MTSSIEDLRLLQRAARKGRHDLVASLIMNGAAINAADDAGRTAAHEAARNGHVQVLNVLHMLGADLSARSDRGVSVAHQAAYGGHVAFLQRLVAIGARVDWTDHNDCTPLEVAIEAHQYAAAEYLETIYSEHVVEEEAYDADDGAIDTELQAPSVFPLPPDLFSLLNAAPVDATDHTDGDDDATLSSEELDLPGDGLQSLLPSDYFASTKKRPRETTSLLPPKRLREDRFLSPSTPVDQAVSTFLRPPVSSPPSLLHKQLAGVPWRRKPEVWRQPDDDSDDSIPSRTTAASVAELMPETDHSIHSLLATFEADAH</sequence>
<dbReference type="InterPro" id="IPR050776">
    <property type="entry name" value="Ank_Repeat/CDKN_Inhibitor"/>
</dbReference>
<dbReference type="VEuPathDB" id="FungiDB:SDRG_17044"/>
<evidence type="ECO:0000256" key="2">
    <source>
        <dbReference type="ARBA" id="ARBA00023043"/>
    </source>
</evidence>
<dbReference type="Proteomes" id="UP000030762">
    <property type="component" value="Unassembled WGS sequence"/>
</dbReference>
<dbReference type="Pfam" id="PF13637">
    <property type="entry name" value="Ank_4"/>
    <property type="match status" value="1"/>
</dbReference>
<dbReference type="PROSITE" id="PS50297">
    <property type="entry name" value="ANK_REP_REGION"/>
    <property type="match status" value="1"/>
</dbReference>
<dbReference type="InParanoid" id="T0QZ89"/>
<keyword evidence="2 3" id="KW-0040">ANK repeat</keyword>
<feature type="region of interest" description="Disordered" evidence="4">
    <location>
        <begin position="267"/>
        <end position="288"/>
    </location>
</feature>
<accession>T0QZ89</accession>
<organism evidence="5 6">
    <name type="scientific">Saprolegnia diclina (strain VS20)</name>
    <dbReference type="NCBI Taxonomy" id="1156394"/>
    <lineage>
        <taxon>Eukaryota</taxon>
        <taxon>Sar</taxon>
        <taxon>Stramenopiles</taxon>
        <taxon>Oomycota</taxon>
        <taxon>Saprolegniomycetes</taxon>
        <taxon>Saprolegniales</taxon>
        <taxon>Saprolegniaceae</taxon>
        <taxon>Saprolegnia</taxon>
    </lineage>
</organism>
<evidence type="ECO:0000256" key="4">
    <source>
        <dbReference type="SAM" id="MobiDB-lite"/>
    </source>
</evidence>
<reference evidence="5 6" key="1">
    <citation type="submission" date="2012-04" db="EMBL/GenBank/DDBJ databases">
        <title>The Genome Sequence of Saprolegnia declina VS20.</title>
        <authorList>
            <consortium name="The Broad Institute Genome Sequencing Platform"/>
            <person name="Russ C."/>
            <person name="Nusbaum C."/>
            <person name="Tyler B."/>
            <person name="van West P."/>
            <person name="Dieguez-Uribeondo J."/>
            <person name="de Bruijn I."/>
            <person name="Tripathy S."/>
            <person name="Jiang R."/>
            <person name="Young S.K."/>
            <person name="Zeng Q."/>
            <person name="Gargeya S."/>
            <person name="Fitzgerald M."/>
            <person name="Haas B."/>
            <person name="Abouelleil A."/>
            <person name="Alvarado L."/>
            <person name="Arachchi H.M."/>
            <person name="Berlin A."/>
            <person name="Chapman S.B."/>
            <person name="Goldberg J."/>
            <person name="Griggs A."/>
            <person name="Gujja S."/>
            <person name="Hansen M."/>
            <person name="Howarth C."/>
            <person name="Imamovic A."/>
            <person name="Larimer J."/>
            <person name="McCowen C."/>
            <person name="Montmayeur A."/>
            <person name="Murphy C."/>
            <person name="Neiman D."/>
            <person name="Pearson M."/>
            <person name="Priest M."/>
            <person name="Roberts A."/>
            <person name="Saif S."/>
            <person name="Shea T."/>
            <person name="Sisk P."/>
            <person name="Sykes S."/>
            <person name="Wortman J."/>
            <person name="Nusbaum C."/>
            <person name="Birren B."/>
        </authorList>
    </citation>
    <scope>NUCLEOTIDE SEQUENCE [LARGE SCALE GENOMIC DNA]</scope>
    <source>
        <strain evidence="5 6">VS20</strain>
    </source>
</reference>